<reference evidence="1" key="1">
    <citation type="journal article" date="2024" name="Int. J. Syst. Evol. Microbiol.">
        <title>Turicibacter faecis sp. nov., isolated from faeces of heart failure mouse model.</title>
        <authorList>
            <person name="Imamura Y."/>
            <person name="Motooka D."/>
            <person name="Nakajima Y."/>
            <person name="Ito S."/>
            <person name="Kitakaze M."/>
            <person name="Iida T."/>
            <person name="Nakamura S."/>
        </authorList>
    </citation>
    <scope>NUCLEOTIDE SEQUENCE</scope>
    <source>
        <strain evidence="1">TC023</strain>
    </source>
</reference>
<proteinExistence type="predicted"/>
<keyword evidence="2" id="KW-1185">Reference proteome</keyword>
<gene>
    <name evidence="1" type="ORF">T23_02600</name>
</gene>
<accession>A0ABN6Z8N0</accession>
<evidence type="ECO:0000313" key="2">
    <source>
        <dbReference type="Proteomes" id="UP001432099"/>
    </source>
</evidence>
<sequence length="133" mass="15578">MLKTETLNIIEFNNGQFKKPVLIRYTIVIHSNEPKPYDEDALNLISFLKSLPEQFETVELVYQVADAKVTNLVRQKIVVKVDENIYSTYVLDDDLDLFFNLLRLFKNYEYDVEGEEQSVNPIRLAVALKNYQI</sequence>
<organism evidence="1 2">
    <name type="scientific">Turicibacter faecis</name>
    <dbReference type="NCBI Taxonomy" id="2963365"/>
    <lineage>
        <taxon>Bacteria</taxon>
        <taxon>Bacillati</taxon>
        <taxon>Bacillota</taxon>
        <taxon>Erysipelotrichia</taxon>
        <taxon>Erysipelotrichales</taxon>
        <taxon>Turicibacteraceae</taxon>
        <taxon>Turicibacter</taxon>
    </lineage>
</organism>
<evidence type="ECO:0000313" key="1">
    <source>
        <dbReference type="EMBL" id="BEH90158.1"/>
    </source>
</evidence>
<dbReference type="EMBL" id="AP028127">
    <property type="protein sequence ID" value="BEH90158.1"/>
    <property type="molecule type" value="Genomic_DNA"/>
</dbReference>
<dbReference type="RefSeq" id="WP_161831810.1">
    <property type="nucleotide sequence ID" value="NZ_AP028127.1"/>
</dbReference>
<protein>
    <submittedName>
        <fullName evidence="1">Uncharacterized protein</fullName>
    </submittedName>
</protein>
<dbReference type="Proteomes" id="UP001432099">
    <property type="component" value="Chromosome"/>
</dbReference>
<name>A0ABN6Z8N0_9FIRM</name>